<accession>A0A016VC71</accession>
<feature type="signal peptide" evidence="2">
    <location>
        <begin position="1"/>
        <end position="21"/>
    </location>
</feature>
<name>A0A016VC71_9BILA</name>
<dbReference type="Proteomes" id="UP000024635">
    <property type="component" value="Unassembled WGS sequence"/>
</dbReference>
<feature type="region of interest" description="Disordered" evidence="1">
    <location>
        <begin position="173"/>
        <end position="210"/>
    </location>
</feature>
<feature type="compositionally biased region" description="Polar residues" evidence="1">
    <location>
        <begin position="193"/>
        <end position="203"/>
    </location>
</feature>
<evidence type="ECO:0000313" key="3">
    <source>
        <dbReference type="EMBL" id="EYC24333.1"/>
    </source>
</evidence>
<evidence type="ECO:0000256" key="1">
    <source>
        <dbReference type="SAM" id="MobiDB-lite"/>
    </source>
</evidence>
<gene>
    <name evidence="3" type="primary">Acey_s0014.g2446</name>
    <name evidence="3" type="ORF">Y032_0014g2446</name>
</gene>
<dbReference type="AlphaFoldDB" id="A0A016VC71"/>
<protein>
    <recommendedName>
        <fullName evidence="5">Phlebovirus glycoprotein G2 fusion domain-containing protein</fullName>
    </recommendedName>
</protein>
<sequence>MMVLANHLIQVMLIPFTLTAAINIRNKKQAQLRHCHRYHSGTYDEGCSMKYRMTGDHCEGYLTLRTTSETTESLVRVDDNTIVLSCPSSQYKCLQNETLVENLIIATTGKSGPLYGGDVFLYCFANVIKYIQLWIKPFQEKFNKGEDLFLHSHPYILWPPREKTTTRRAGQGTEILEATPAPPPGVNERDSNTDAPPNMQTTPPRMVPGLLGKPVEVIQTTFTMIRQKFRY</sequence>
<keyword evidence="2" id="KW-0732">Signal</keyword>
<keyword evidence="4" id="KW-1185">Reference proteome</keyword>
<reference evidence="4" key="1">
    <citation type="journal article" date="2015" name="Nat. Genet.">
        <title>The genome and transcriptome of the zoonotic hookworm Ancylostoma ceylanicum identify infection-specific gene families.</title>
        <authorList>
            <person name="Schwarz E.M."/>
            <person name="Hu Y."/>
            <person name="Antoshechkin I."/>
            <person name="Miller M.M."/>
            <person name="Sternberg P.W."/>
            <person name="Aroian R.V."/>
        </authorList>
    </citation>
    <scope>NUCLEOTIDE SEQUENCE</scope>
    <source>
        <strain evidence="4">HY135</strain>
    </source>
</reference>
<feature type="chain" id="PRO_5001489962" description="Phlebovirus glycoprotein G2 fusion domain-containing protein" evidence="2">
    <location>
        <begin position="22"/>
        <end position="231"/>
    </location>
</feature>
<evidence type="ECO:0000256" key="2">
    <source>
        <dbReference type="SAM" id="SignalP"/>
    </source>
</evidence>
<evidence type="ECO:0008006" key="5">
    <source>
        <dbReference type="Google" id="ProtNLM"/>
    </source>
</evidence>
<evidence type="ECO:0000313" key="4">
    <source>
        <dbReference type="Proteomes" id="UP000024635"/>
    </source>
</evidence>
<organism evidence="3 4">
    <name type="scientific">Ancylostoma ceylanicum</name>
    <dbReference type="NCBI Taxonomy" id="53326"/>
    <lineage>
        <taxon>Eukaryota</taxon>
        <taxon>Metazoa</taxon>
        <taxon>Ecdysozoa</taxon>
        <taxon>Nematoda</taxon>
        <taxon>Chromadorea</taxon>
        <taxon>Rhabditida</taxon>
        <taxon>Rhabditina</taxon>
        <taxon>Rhabditomorpha</taxon>
        <taxon>Strongyloidea</taxon>
        <taxon>Ancylostomatidae</taxon>
        <taxon>Ancylostomatinae</taxon>
        <taxon>Ancylostoma</taxon>
    </lineage>
</organism>
<comment type="caution">
    <text evidence="3">The sequence shown here is derived from an EMBL/GenBank/DDBJ whole genome shotgun (WGS) entry which is preliminary data.</text>
</comment>
<dbReference type="EMBL" id="JARK01001350">
    <property type="protein sequence ID" value="EYC24333.1"/>
    <property type="molecule type" value="Genomic_DNA"/>
</dbReference>
<proteinExistence type="predicted"/>